<evidence type="ECO:0000256" key="5">
    <source>
        <dbReference type="ARBA" id="ARBA00022989"/>
    </source>
</evidence>
<dbReference type="PROSITE" id="PS50929">
    <property type="entry name" value="ABC_TM1F"/>
    <property type="match status" value="1"/>
</dbReference>
<evidence type="ECO:0000256" key="1">
    <source>
        <dbReference type="ARBA" id="ARBA00004651"/>
    </source>
</evidence>
<keyword evidence="5 7" id="KW-1133">Transmembrane helix</keyword>
<dbReference type="InterPro" id="IPR039421">
    <property type="entry name" value="Type_1_exporter"/>
</dbReference>
<dbReference type="InterPro" id="IPR011527">
    <property type="entry name" value="ABC1_TM_dom"/>
</dbReference>
<evidence type="ECO:0000256" key="4">
    <source>
        <dbReference type="ARBA" id="ARBA00022840"/>
    </source>
</evidence>
<dbReference type="GO" id="GO:0016887">
    <property type="term" value="F:ATP hydrolysis activity"/>
    <property type="evidence" value="ECO:0007669"/>
    <property type="project" value="InterPro"/>
</dbReference>
<dbReference type="SUPFAM" id="SSF52540">
    <property type="entry name" value="P-loop containing nucleoside triphosphate hydrolases"/>
    <property type="match status" value="1"/>
</dbReference>
<comment type="subcellular location">
    <subcellularLocation>
        <location evidence="1">Cell membrane</location>
        <topology evidence="1">Multi-pass membrane protein</topology>
    </subcellularLocation>
</comment>
<evidence type="ECO:0000313" key="10">
    <source>
        <dbReference type="EMBL" id="HIS83556.1"/>
    </source>
</evidence>
<keyword evidence="4 10" id="KW-0067">ATP-binding</keyword>
<dbReference type="AlphaFoldDB" id="A0A9D1K4H4"/>
<dbReference type="InterPro" id="IPR017871">
    <property type="entry name" value="ABC_transporter-like_CS"/>
</dbReference>
<proteinExistence type="predicted"/>
<evidence type="ECO:0000256" key="7">
    <source>
        <dbReference type="SAM" id="Phobius"/>
    </source>
</evidence>
<sequence length="610" mass="67713">MEYKLKDTTSKEAFNYGYLLKRIFPYMKPVMGRAVINLIIAIPLGLLDGVVALSLKPYLDFVVNGNPEHTWTFLGFTVHSQVFLATIIPFGIVAFALFQGILKYLSSYFTDWTGNKISNALKIDLFHKLTGLDPQFYDVNSSGIVLTRFLTDPETASKNIIDTLKSFIATIFGLVGLVAVLLYNSWKLAIIGVTIMAIAITPVLSIRKKIKKVSNASMVVGGNMATNFNETFAGNKIMAAYNLQDDQNKKFEEQIHEQFNLEMSLSKRVGWMSPIMYSVCSVGIALVMAYGNHLILTGQMTAGSFASFVTSLLLLYKPTKTLGHNLTALQKTFVAMGRTFELFDLVPHIKSPENAFAMNGFEKTIDFKNVYFEYEKDTPVLKNFSLSVNKNETIALVGNSGGGKSTVVSLLPRFYDVKSGSVEFDGVDIRKFDLKSLRNNIAFVFQDNFLFSGTIRDNIMMGNEGATQEQLEKAIEMAHLDEFIDALEDGLDTVVGERGATLSGGQRQRVAIARAILKDAPIVILDEATSALDNKSEAIVQRALDNLIKNKTVFVIAHRLSTIKNADRIAVVNEGELAELGSHDQLMMLPDGIYRNLYEMQFKAQEEAQV</sequence>
<protein>
    <submittedName>
        <fullName evidence="10">ABC transporter ATP-binding protein</fullName>
    </submittedName>
</protein>
<feature type="transmembrane region" description="Helical" evidence="7">
    <location>
        <begin position="189"/>
        <end position="206"/>
    </location>
</feature>
<evidence type="ECO:0000259" key="9">
    <source>
        <dbReference type="PROSITE" id="PS50929"/>
    </source>
</evidence>
<dbReference type="InterPro" id="IPR003593">
    <property type="entry name" value="AAA+_ATPase"/>
</dbReference>
<comment type="caution">
    <text evidence="10">The sequence shown here is derived from an EMBL/GenBank/DDBJ whole genome shotgun (WGS) entry which is preliminary data.</text>
</comment>
<dbReference type="PANTHER" id="PTHR43394:SF1">
    <property type="entry name" value="ATP-BINDING CASSETTE SUB-FAMILY B MEMBER 10, MITOCHONDRIAL"/>
    <property type="match status" value="1"/>
</dbReference>
<evidence type="ECO:0000256" key="2">
    <source>
        <dbReference type="ARBA" id="ARBA00022692"/>
    </source>
</evidence>
<feature type="transmembrane region" description="Helical" evidence="7">
    <location>
        <begin position="73"/>
        <end position="98"/>
    </location>
</feature>
<gene>
    <name evidence="10" type="ORF">IAD41_08145</name>
</gene>
<reference evidence="10" key="2">
    <citation type="journal article" date="2021" name="PeerJ">
        <title>Extensive microbial diversity within the chicken gut microbiome revealed by metagenomics and culture.</title>
        <authorList>
            <person name="Gilroy R."/>
            <person name="Ravi A."/>
            <person name="Getino M."/>
            <person name="Pursley I."/>
            <person name="Horton D.L."/>
            <person name="Alikhan N.F."/>
            <person name="Baker D."/>
            <person name="Gharbi K."/>
            <person name="Hall N."/>
            <person name="Watson M."/>
            <person name="Adriaenssens E.M."/>
            <person name="Foster-Nyarko E."/>
            <person name="Jarju S."/>
            <person name="Secka A."/>
            <person name="Antonio M."/>
            <person name="Oren A."/>
            <person name="Chaudhuri R.R."/>
            <person name="La Ragione R."/>
            <person name="Hildebrand F."/>
            <person name="Pallen M.J."/>
        </authorList>
    </citation>
    <scope>NUCLEOTIDE SEQUENCE</scope>
    <source>
        <strain evidence="10">CHK152-2994</strain>
    </source>
</reference>
<feature type="transmembrane region" description="Helical" evidence="7">
    <location>
        <begin position="30"/>
        <end position="53"/>
    </location>
</feature>
<feature type="transmembrane region" description="Helical" evidence="7">
    <location>
        <begin position="166"/>
        <end position="183"/>
    </location>
</feature>
<dbReference type="InterPro" id="IPR003439">
    <property type="entry name" value="ABC_transporter-like_ATP-bd"/>
</dbReference>
<dbReference type="Pfam" id="PF00664">
    <property type="entry name" value="ABC_membrane"/>
    <property type="match status" value="1"/>
</dbReference>
<dbReference type="Pfam" id="PF00005">
    <property type="entry name" value="ABC_tran"/>
    <property type="match status" value="1"/>
</dbReference>
<dbReference type="EMBL" id="DVJO01000177">
    <property type="protein sequence ID" value="HIS83556.1"/>
    <property type="molecule type" value="Genomic_DNA"/>
</dbReference>
<dbReference type="Gene3D" id="1.20.1560.10">
    <property type="entry name" value="ABC transporter type 1, transmembrane domain"/>
    <property type="match status" value="1"/>
</dbReference>
<accession>A0A9D1K4H4</accession>
<evidence type="ECO:0000259" key="8">
    <source>
        <dbReference type="PROSITE" id="PS50893"/>
    </source>
</evidence>
<evidence type="ECO:0000256" key="3">
    <source>
        <dbReference type="ARBA" id="ARBA00022741"/>
    </source>
</evidence>
<keyword evidence="6 7" id="KW-0472">Membrane</keyword>
<feature type="transmembrane region" description="Helical" evidence="7">
    <location>
        <begin position="269"/>
        <end position="290"/>
    </location>
</feature>
<evidence type="ECO:0000313" key="11">
    <source>
        <dbReference type="Proteomes" id="UP000824139"/>
    </source>
</evidence>
<dbReference type="PROSITE" id="PS00211">
    <property type="entry name" value="ABC_TRANSPORTER_1"/>
    <property type="match status" value="1"/>
</dbReference>
<dbReference type="SUPFAM" id="SSF90123">
    <property type="entry name" value="ABC transporter transmembrane region"/>
    <property type="match status" value="1"/>
</dbReference>
<organism evidence="10 11">
    <name type="scientific">Candidatus Scatenecus faecavium</name>
    <dbReference type="NCBI Taxonomy" id="2840915"/>
    <lineage>
        <taxon>Bacteria</taxon>
        <taxon>Candidatus Scatenecus</taxon>
    </lineage>
</organism>
<dbReference type="GO" id="GO:0005886">
    <property type="term" value="C:plasma membrane"/>
    <property type="evidence" value="ECO:0007669"/>
    <property type="project" value="UniProtKB-SubCell"/>
</dbReference>
<dbReference type="FunFam" id="3.40.50.300:FF:000218">
    <property type="entry name" value="Multidrug ABC transporter ATP-binding protein"/>
    <property type="match status" value="1"/>
</dbReference>
<dbReference type="InterPro" id="IPR036640">
    <property type="entry name" value="ABC1_TM_sf"/>
</dbReference>
<dbReference type="GO" id="GO:0015421">
    <property type="term" value="F:ABC-type oligopeptide transporter activity"/>
    <property type="evidence" value="ECO:0007669"/>
    <property type="project" value="TreeGrafter"/>
</dbReference>
<dbReference type="GO" id="GO:0005524">
    <property type="term" value="F:ATP binding"/>
    <property type="evidence" value="ECO:0007669"/>
    <property type="project" value="UniProtKB-KW"/>
</dbReference>
<dbReference type="InterPro" id="IPR027417">
    <property type="entry name" value="P-loop_NTPase"/>
</dbReference>
<reference evidence="10" key="1">
    <citation type="submission" date="2020-10" db="EMBL/GenBank/DDBJ databases">
        <authorList>
            <person name="Gilroy R."/>
        </authorList>
    </citation>
    <scope>NUCLEOTIDE SEQUENCE</scope>
    <source>
        <strain evidence="10">CHK152-2994</strain>
    </source>
</reference>
<dbReference type="Proteomes" id="UP000824139">
    <property type="component" value="Unassembled WGS sequence"/>
</dbReference>
<dbReference type="CDD" id="cd18552">
    <property type="entry name" value="ABC_6TM_MsbA_like"/>
    <property type="match status" value="1"/>
</dbReference>
<name>A0A9D1K4H4_9BACT</name>
<dbReference type="SMART" id="SM00382">
    <property type="entry name" value="AAA"/>
    <property type="match status" value="1"/>
</dbReference>
<dbReference type="Gene3D" id="3.40.50.300">
    <property type="entry name" value="P-loop containing nucleotide triphosphate hydrolases"/>
    <property type="match status" value="1"/>
</dbReference>
<evidence type="ECO:0000256" key="6">
    <source>
        <dbReference type="ARBA" id="ARBA00023136"/>
    </source>
</evidence>
<keyword evidence="2 7" id="KW-0812">Transmembrane</keyword>
<feature type="domain" description="ABC transmembrane type-1" evidence="9">
    <location>
        <begin position="35"/>
        <end position="331"/>
    </location>
</feature>
<dbReference type="PANTHER" id="PTHR43394">
    <property type="entry name" value="ATP-DEPENDENT PERMEASE MDL1, MITOCHONDRIAL"/>
    <property type="match status" value="1"/>
</dbReference>
<keyword evidence="3" id="KW-0547">Nucleotide-binding</keyword>
<feature type="domain" description="ABC transporter" evidence="8">
    <location>
        <begin position="365"/>
        <end position="599"/>
    </location>
</feature>
<dbReference type="PROSITE" id="PS50893">
    <property type="entry name" value="ABC_TRANSPORTER_2"/>
    <property type="match status" value="1"/>
</dbReference>